<dbReference type="InterPro" id="IPR054253">
    <property type="entry name" value="DUF6984"/>
</dbReference>
<organism evidence="2 3">
    <name type="scientific">Paraburkholderia strydomiana</name>
    <dbReference type="NCBI Taxonomy" id="1245417"/>
    <lineage>
        <taxon>Bacteria</taxon>
        <taxon>Pseudomonadati</taxon>
        <taxon>Pseudomonadota</taxon>
        <taxon>Betaproteobacteria</taxon>
        <taxon>Burkholderiales</taxon>
        <taxon>Burkholderiaceae</taxon>
        <taxon>Paraburkholderia</taxon>
    </lineage>
</organism>
<evidence type="ECO:0000259" key="1">
    <source>
        <dbReference type="Pfam" id="PF22480"/>
    </source>
</evidence>
<reference evidence="2 3" key="1">
    <citation type="journal article" date="2024" name="Chem. Sci.">
        <title>Discovery of megapolipeptins by genome mining of a Burkholderiales bacteria collection.</title>
        <authorList>
            <person name="Paulo B.S."/>
            <person name="Recchia M.J.J."/>
            <person name="Lee S."/>
            <person name="Fergusson C.H."/>
            <person name="Romanowski S.B."/>
            <person name="Hernandez A."/>
            <person name="Krull N."/>
            <person name="Liu D.Y."/>
            <person name="Cavanagh H."/>
            <person name="Bos A."/>
            <person name="Gray C.A."/>
            <person name="Murphy B.T."/>
            <person name="Linington R.G."/>
            <person name="Eustaquio A.S."/>
        </authorList>
    </citation>
    <scope>NUCLEOTIDE SEQUENCE [LARGE SCALE GENOMIC DNA]</scope>
    <source>
        <strain evidence="2 3">RL17-350-BIC-E</strain>
    </source>
</reference>
<comment type="caution">
    <text evidence="2">The sequence shown here is derived from an EMBL/GenBank/DDBJ whole genome shotgun (WGS) entry which is preliminary data.</text>
</comment>
<name>A0ABW9E743_9BURK</name>
<dbReference type="Proteomes" id="UP001629392">
    <property type="component" value="Unassembled WGS sequence"/>
</dbReference>
<gene>
    <name evidence="2" type="ORF">PQQ73_00605</name>
</gene>
<evidence type="ECO:0000313" key="2">
    <source>
        <dbReference type="EMBL" id="MFM0714828.1"/>
    </source>
</evidence>
<dbReference type="Pfam" id="PF22480">
    <property type="entry name" value="DUF6984"/>
    <property type="match status" value="1"/>
</dbReference>
<proteinExistence type="predicted"/>
<evidence type="ECO:0000313" key="3">
    <source>
        <dbReference type="Proteomes" id="UP001629392"/>
    </source>
</evidence>
<sequence length="108" mass="11852">MGTVRSLKDDERALLTALIAGKPQAAQLLDSLVGARVEEMNDGGMGSLRFCATDARPRRLGVQLVEKEFIDSDGIPIMVAINLDEHGDLYELDIWKVDFSPLKQLPNA</sequence>
<feature type="domain" description="DUF6984" evidence="1">
    <location>
        <begin position="5"/>
        <end position="106"/>
    </location>
</feature>
<keyword evidence="3" id="KW-1185">Reference proteome</keyword>
<dbReference type="EMBL" id="JAQQCL010000001">
    <property type="protein sequence ID" value="MFM0714828.1"/>
    <property type="molecule type" value="Genomic_DNA"/>
</dbReference>
<accession>A0ABW9E743</accession>
<protein>
    <recommendedName>
        <fullName evidence="1">DUF6984 domain-containing protein</fullName>
    </recommendedName>
</protein>
<dbReference type="RefSeq" id="WP_408151819.1">
    <property type="nucleotide sequence ID" value="NZ_JAQQCL010000001.1"/>
</dbReference>